<reference evidence="6 7" key="1">
    <citation type="submission" date="2023-09" db="EMBL/GenBank/DDBJ databases">
        <title>Complete Genome and Methylome dissection of Bacillus brevis NEB573 original source of BbsI restriction endonuclease.</title>
        <authorList>
            <person name="Fomenkov A."/>
            <person name="Roberts R.D."/>
        </authorList>
    </citation>
    <scope>NUCLEOTIDE SEQUENCE [LARGE SCALE GENOMIC DNA]</scope>
    <source>
        <strain evidence="6 7">NEB573</strain>
    </source>
</reference>
<dbReference type="PANTHER" id="PTHR30346:SF28">
    <property type="entry name" value="HTH-TYPE TRANSCRIPTIONAL REGULATOR CYNR"/>
    <property type="match status" value="1"/>
</dbReference>
<proteinExistence type="inferred from homology"/>
<evidence type="ECO:0000256" key="4">
    <source>
        <dbReference type="ARBA" id="ARBA00023163"/>
    </source>
</evidence>
<dbReference type="Pfam" id="PF03466">
    <property type="entry name" value="LysR_substrate"/>
    <property type="match status" value="1"/>
</dbReference>
<dbReference type="InterPro" id="IPR000847">
    <property type="entry name" value="LysR_HTH_N"/>
</dbReference>
<dbReference type="PROSITE" id="PS50931">
    <property type="entry name" value="HTH_LYSR"/>
    <property type="match status" value="1"/>
</dbReference>
<keyword evidence="4" id="KW-0804">Transcription</keyword>
<comment type="similarity">
    <text evidence="1">Belongs to the LysR transcriptional regulatory family.</text>
</comment>
<evidence type="ECO:0000256" key="1">
    <source>
        <dbReference type="ARBA" id="ARBA00009437"/>
    </source>
</evidence>
<accession>A0ABY9T6U2</accession>
<dbReference type="InterPro" id="IPR005119">
    <property type="entry name" value="LysR_subst-bd"/>
</dbReference>
<evidence type="ECO:0000313" key="6">
    <source>
        <dbReference type="EMBL" id="WNC15826.1"/>
    </source>
</evidence>
<organism evidence="6 7">
    <name type="scientific">Brevibacillus brevis</name>
    <name type="common">Bacillus brevis</name>
    <dbReference type="NCBI Taxonomy" id="1393"/>
    <lineage>
        <taxon>Bacteria</taxon>
        <taxon>Bacillati</taxon>
        <taxon>Bacillota</taxon>
        <taxon>Bacilli</taxon>
        <taxon>Bacillales</taxon>
        <taxon>Paenibacillaceae</taxon>
        <taxon>Brevibacillus</taxon>
    </lineage>
</organism>
<sequence length="295" mass="33344">MELLQLKYFRTVAKLEHMTKAAEQLHIAQPALSRTISRLEEDLSVPLFDRSNRQVRLNAYGKVFLAKVEAALSSLEEGKKEVMDMAGLERGMISIATNALNRLSPAVTAFRERFPDVRFRIKQIAPSETYSIAELLEQGMADLGFGPVAFHKPGIREFPVLQTEVHLALPHGHRLEHQSSIRLEQVADDPFIEYKVGHPFRQVNDEISRRAGIERTIICEVEEPAALGSLVQAGLGVAFVPRCKGDNVTPYTLLPIEGPDNKRSFFVAWNEARYLSKAAREFQHFLVEYYEDKQG</sequence>
<dbReference type="Gene3D" id="1.10.10.10">
    <property type="entry name" value="Winged helix-like DNA-binding domain superfamily/Winged helix DNA-binding domain"/>
    <property type="match status" value="1"/>
</dbReference>
<dbReference type="Gene3D" id="3.40.190.290">
    <property type="match status" value="1"/>
</dbReference>
<dbReference type="RefSeq" id="WP_310769940.1">
    <property type="nucleotide sequence ID" value="NZ_CP134050.1"/>
</dbReference>
<name>A0ABY9T6U2_BREBE</name>
<evidence type="ECO:0000313" key="7">
    <source>
        <dbReference type="Proteomes" id="UP001256827"/>
    </source>
</evidence>
<evidence type="ECO:0000256" key="3">
    <source>
        <dbReference type="ARBA" id="ARBA00023125"/>
    </source>
</evidence>
<evidence type="ECO:0000256" key="2">
    <source>
        <dbReference type="ARBA" id="ARBA00023015"/>
    </source>
</evidence>
<dbReference type="PRINTS" id="PR00039">
    <property type="entry name" value="HTHLYSR"/>
</dbReference>
<protein>
    <submittedName>
        <fullName evidence="6">LysR family transcriptional regulator</fullName>
    </submittedName>
</protein>
<keyword evidence="3" id="KW-0238">DNA-binding</keyword>
<dbReference type="EMBL" id="CP134050">
    <property type="protein sequence ID" value="WNC15826.1"/>
    <property type="molecule type" value="Genomic_DNA"/>
</dbReference>
<dbReference type="InterPro" id="IPR036390">
    <property type="entry name" value="WH_DNA-bd_sf"/>
</dbReference>
<keyword evidence="7" id="KW-1185">Reference proteome</keyword>
<dbReference type="InterPro" id="IPR036388">
    <property type="entry name" value="WH-like_DNA-bd_sf"/>
</dbReference>
<dbReference type="SUPFAM" id="SSF46785">
    <property type="entry name" value="Winged helix' DNA-binding domain"/>
    <property type="match status" value="1"/>
</dbReference>
<keyword evidence="2" id="KW-0805">Transcription regulation</keyword>
<gene>
    <name evidence="6" type="ORF">RGB73_05700</name>
</gene>
<dbReference type="SUPFAM" id="SSF53850">
    <property type="entry name" value="Periplasmic binding protein-like II"/>
    <property type="match status" value="1"/>
</dbReference>
<feature type="domain" description="HTH lysR-type" evidence="5">
    <location>
        <begin position="1"/>
        <end position="58"/>
    </location>
</feature>
<evidence type="ECO:0000259" key="5">
    <source>
        <dbReference type="PROSITE" id="PS50931"/>
    </source>
</evidence>
<dbReference type="Proteomes" id="UP001256827">
    <property type="component" value="Chromosome"/>
</dbReference>
<dbReference type="Pfam" id="PF00126">
    <property type="entry name" value="HTH_1"/>
    <property type="match status" value="1"/>
</dbReference>
<dbReference type="PANTHER" id="PTHR30346">
    <property type="entry name" value="TRANSCRIPTIONAL DUAL REGULATOR HCAR-RELATED"/>
    <property type="match status" value="1"/>
</dbReference>